<dbReference type="InterPro" id="IPR001054">
    <property type="entry name" value="A/G_cyclase"/>
</dbReference>
<dbReference type="GO" id="GO:0019934">
    <property type="term" value="P:cGMP-mediated signaling"/>
    <property type="evidence" value="ECO:0007669"/>
    <property type="project" value="TreeGrafter"/>
</dbReference>
<dbReference type="GO" id="GO:0070482">
    <property type="term" value="P:response to oxygen levels"/>
    <property type="evidence" value="ECO:0007669"/>
    <property type="project" value="TreeGrafter"/>
</dbReference>
<dbReference type="Pfam" id="PF00211">
    <property type="entry name" value="Guanylate_cyc"/>
    <property type="match status" value="1"/>
</dbReference>
<organism evidence="3">
    <name type="scientific">viral metagenome</name>
    <dbReference type="NCBI Taxonomy" id="1070528"/>
    <lineage>
        <taxon>unclassified sequences</taxon>
        <taxon>metagenomes</taxon>
        <taxon>organismal metagenomes</taxon>
    </lineage>
</organism>
<dbReference type="Gene3D" id="3.30.70.1230">
    <property type="entry name" value="Nucleotide cyclase"/>
    <property type="match status" value="1"/>
</dbReference>
<feature type="transmembrane region" description="Helical" evidence="1">
    <location>
        <begin position="50"/>
        <end position="68"/>
    </location>
</feature>
<proteinExistence type="predicted"/>
<dbReference type="AlphaFoldDB" id="A0A6C0ASC8"/>
<accession>A0A6C0ASC8</accession>
<evidence type="ECO:0000259" key="2">
    <source>
        <dbReference type="PROSITE" id="PS50125"/>
    </source>
</evidence>
<dbReference type="CDD" id="cd07302">
    <property type="entry name" value="CHD"/>
    <property type="match status" value="1"/>
</dbReference>
<dbReference type="EMBL" id="MN740804">
    <property type="protein sequence ID" value="QHS82704.1"/>
    <property type="molecule type" value="Genomic_DNA"/>
</dbReference>
<protein>
    <recommendedName>
        <fullName evidence="2">Guanylate cyclase domain-containing protein</fullName>
    </recommendedName>
</protein>
<feature type="transmembrane region" description="Helical" evidence="1">
    <location>
        <begin position="133"/>
        <end position="151"/>
    </location>
</feature>
<evidence type="ECO:0000313" key="3">
    <source>
        <dbReference type="EMBL" id="QHS82704.1"/>
    </source>
</evidence>
<dbReference type="GO" id="GO:0004383">
    <property type="term" value="F:guanylate cyclase activity"/>
    <property type="evidence" value="ECO:0007669"/>
    <property type="project" value="TreeGrafter"/>
</dbReference>
<feature type="transmembrane region" description="Helical" evidence="1">
    <location>
        <begin position="158"/>
        <end position="178"/>
    </location>
</feature>
<dbReference type="PANTHER" id="PTHR45655">
    <property type="entry name" value="GUANYLATE CYCLASE SOLUBLE SUBUNIT BETA-2"/>
    <property type="match status" value="1"/>
</dbReference>
<dbReference type="InterPro" id="IPR029787">
    <property type="entry name" value="Nucleotide_cyclase"/>
</dbReference>
<keyword evidence="1" id="KW-0472">Membrane</keyword>
<dbReference type="PROSITE" id="PS50125">
    <property type="entry name" value="GUANYLATE_CYCLASE_2"/>
    <property type="match status" value="1"/>
</dbReference>
<keyword evidence="1" id="KW-0812">Transmembrane</keyword>
<feature type="transmembrane region" description="Helical" evidence="1">
    <location>
        <begin position="17"/>
        <end position="43"/>
    </location>
</feature>
<reference evidence="3" key="1">
    <citation type="journal article" date="2020" name="Nature">
        <title>Giant virus diversity and host interactions through global metagenomics.</title>
        <authorList>
            <person name="Schulz F."/>
            <person name="Roux S."/>
            <person name="Paez-Espino D."/>
            <person name="Jungbluth S."/>
            <person name="Walsh D.A."/>
            <person name="Denef V.J."/>
            <person name="McMahon K.D."/>
            <person name="Konstantinidis K.T."/>
            <person name="Eloe-Fadrosh E.A."/>
            <person name="Kyrpides N.C."/>
            <person name="Woyke T."/>
        </authorList>
    </citation>
    <scope>NUCLEOTIDE SEQUENCE</scope>
    <source>
        <strain evidence="3">GVMAG-S-1101171-111</strain>
    </source>
</reference>
<name>A0A6C0ASC8_9ZZZZ</name>
<dbReference type="SMART" id="SM00044">
    <property type="entry name" value="CYCc"/>
    <property type="match status" value="1"/>
</dbReference>
<dbReference type="GO" id="GO:0008074">
    <property type="term" value="C:guanylate cyclase complex, soluble"/>
    <property type="evidence" value="ECO:0007669"/>
    <property type="project" value="TreeGrafter"/>
</dbReference>
<dbReference type="SUPFAM" id="SSF55073">
    <property type="entry name" value="Nucleotide cyclase"/>
    <property type="match status" value="1"/>
</dbReference>
<evidence type="ECO:0000256" key="1">
    <source>
        <dbReference type="SAM" id="Phobius"/>
    </source>
</evidence>
<feature type="domain" description="Guanylate cyclase" evidence="2">
    <location>
        <begin position="300"/>
        <end position="429"/>
    </location>
</feature>
<sequence length="489" mass="57236">MKPCLYDNFEIFQNEPIVFYPVIQSANIFILTVFSLFTVHLLFFSKIKNYTIYTLSFIYIKYVTDTIIHSNIIGIYQYEFRRTVMWFFTTPLILKLYCDMNKLTLMEVNAHYHIASNMLHILCYPLRRTVYNPYIIATLSLYEGYFIYKLFDFKHQKCTMFIIYVWSLFTFITVIEVFEVFNVHDIQICYLLADMIAKLTTILIMNDHEEQIYYIKTNIDLQAVSLLTSINKHIKKFEKSTNVTPKCKELIKQLHGTISNLVPIDKTHLKIELLKKILPLELEDNYLANSKEYIPYNFICVLFTDIVSYTELAKTYDDDVIYKMLNDMYTRFDDIVVRYDNLQKIETIGDAYMVVGDIYTNDTKNNVKNMILLAIDLLKEIKNVQSPDNKPMQLRVGINIGKVVVGVLGVEVPRLCVVGNTVNVANRLQTTADPDTIQISRHVYEIAEETDFGMDIHFEIKENVMLKNIGTKTTYIITPPNNFNLHRVP</sequence>
<keyword evidence="1" id="KW-1133">Transmembrane helix</keyword>
<dbReference type="PANTHER" id="PTHR45655:SF13">
    <property type="entry name" value="SOLUBLE GUANYLATE CYCLASE GCY-32-RELATED"/>
    <property type="match status" value="1"/>
</dbReference>